<dbReference type="AlphaFoldDB" id="A0AAE0P2S9"/>
<gene>
    <name evidence="2" type="ORF">B0T20DRAFT_396022</name>
</gene>
<comment type="caution">
    <text evidence="2">The sequence shown here is derived from an EMBL/GenBank/DDBJ whole genome shotgun (WGS) entry which is preliminary data.</text>
</comment>
<keyword evidence="3" id="KW-1185">Reference proteome</keyword>
<protein>
    <submittedName>
        <fullName evidence="2">Uncharacterized protein</fullName>
    </submittedName>
</protein>
<reference evidence="2" key="1">
    <citation type="journal article" date="2023" name="Mol. Phylogenet. Evol.">
        <title>Genome-scale phylogeny and comparative genomics of the fungal order Sordariales.</title>
        <authorList>
            <person name="Hensen N."/>
            <person name="Bonometti L."/>
            <person name="Westerberg I."/>
            <person name="Brannstrom I.O."/>
            <person name="Guillou S."/>
            <person name="Cros-Aarteil S."/>
            <person name="Calhoun S."/>
            <person name="Haridas S."/>
            <person name="Kuo A."/>
            <person name="Mondo S."/>
            <person name="Pangilinan J."/>
            <person name="Riley R."/>
            <person name="LaButti K."/>
            <person name="Andreopoulos B."/>
            <person name="Lipzen A."/>
            <person name="Chen C."/>
            <person name="Yan M."/>
            <person name="Daum C."/>
            <person name="Ng V."/>
            <person name="Clum A."/>
            <person name="Steindorff A."/>
            <person name="Ohm R.A."/>
            <person name="Martin F."/>
            <person name="Silar P."/>
            <person name="Natvig D.O."/>
            <person name="Lalanne C."/>
            <person name="Gautier V."/>
            <person name="Ament-Velasquez S.L."/>
            <person name="Kruys A."/>
            <person name="Hutchinson M.I."/>
            <person name="Powell A.J."/>
            <person name="Barry K."/>
            <person name="Miller A.N."/>
            <person name="Grigoriev I.V."/>
            <person name="Debuchy R."/>
            <person name="Gladieux P."/>
            <person name="Hiltunen Thoren M."/>
            <person name="Johannesson H."/>
        </authorList>
    </citation>
    <scope>NUCLEOTIDE SEQUENCE</scope>
    <source>
        <strain evidence="2">FGSC 1904</strain>
    </source>
</reference>
<evidence type="ECO:0000256" key="1">
    <source>
        <dbReference type="SAM" id="MobiDB-lite"/>
    </source>
</evidence>
<feature type="region of interest" description="Disordered" evidence="1">
    <location>
        <begin position="1"/>
        <end position="25"/>
    </location>
</feature>
<evidence type="ECO:0000313" key="2">
    <source>
        <dbReference type="EMBL" id="KAK3392384.1"/>
    </source>
</evidence>
<dbReference type="EMBL" id="JAUTDP010000011">
    <property type="protein sequence ID" value="KAK3392384.1"/>
    <property type="molecule type" value="Genomic_DNA"/>
</dbReference>
<name>A0AAE0P2S9_SORBR</name>
<dbReference type="Proteomes" id="UP001281003">
    <property type="component" value="Unassembled WGS sequence"/>
</dbReference>
<evidence type="ECO:0000313" key="3">
    <source>
        <dbReference type="Proteomes" id="UP001281003"/>
    </source>
</evidence>
<reference evidence="2" key="2">
    <citation type="submission" date="2023-07" db="EMBL/GenBank/DDBJ databases">
        <authorList>
            <consortium name="Lawrence Berkeley National Laboratory"/>
            <person name="Haridas S."/>
            <person name="Hensen N."/>
            <person name="Bonometti L."/>
            <person name="Westerberg I."/>
            <person name="Brannstrom I.O."/>
            <person name="Guillou S."/>
            <person name="Cros-Aarteil S."/>
            <person name="Calhoun S."/>
            <person name="Kuo A."/>
            <person name="Mondo S."/>
            <person name="Pangilinan J."/>
            <person name="Riley R."/>
            <person name="LaButti K."/>
            <person name="Andreopoulos B."/>
            <person name="Lipzen A."/>
            <person name="Chen C."/>
            <person name="Yanf M."/>
            <person name="Daum C."/>
            <person name="Ng V."/>
            <person name="Clum A."/>
            <person name="Steindorff A."/>
            <person name="Ohm R."/>
            <person name="Martin F."/>
            <person name="Silar P."/>
            <person name="Natvig D."/>
            <person name="Lalanne C."/>
            <person name="Gautier V."/>
            <person name="Ament-velasquez S.L."/>
            <person name="Kruys A."/>
            <person name="Hutchinson M.I."/>
            <person name="Powell A.J."/>
            <person name="Barry K."/>
            <person name="Miller A.N."/>
            <person name="Grigoriev I.V."/>
            <person name="Debuchy R."/>
            <person name="Gladieux P."/>
            <person name="Thoren M.H."/>
            <person name="Johannesson H."/>
        </authorList>
    </citation>
    <scope>NUCLEOTIDE SEQUENCE</scope>
    <source>
        <strain evidence="2">FGSC 1904</strain>
    </source>
</reference>
<sequence>MHLSMNMKEVAPPPSGLQTSEPSALCSPSFQLSQDSWITTLLEIRPTLTKGPTNGGTHSPSCMAVDLSKSWQSTNPFGVVHLSNGQSFTEPCSSVTSGERSPGKISTHVPWFGYSIGTDPSSILDGDYSLAQFVVANLWAVFGDSPLSEAAGELRELEFVLRETVEMRYTKRLRNRDWSFWNFRNGLPGDPPRPIPGVPGTTPPVFIIYGSVIDERGPGLPRRAQRPHIPLSSRLLIRFVRCQETLTSIINGTVPRKRHRAIRSLFHGGHMVMGEGMNVLMMPPLGISHFHVCHAISEHGVSRAEK</sequence>
<feature type="compositionally biased region" description="Polar residues" evidence="1">
    <location>
        <begin position="16"/>
        <end position="25"/>
    </location>
</feature>
<organism evidence="2 3">
    <name type="scientific">Sordaria brevicollis</name>
    <dbReference type="NCBI Taxonomy" id="83679"/>
    <lineage>
        <taxon>Eukaryota</taxon>
        <taxon>Fungi</taxon>
        <taxon>Dikarya</taxon>
        <taxon>Ascomycota</taxon>
        <taxon>Pezizomycotina</taxon>
        <taxon>Sordariomycetes</taxon>
        <taxon>Sordariomycetidae</taxon>
        <taxon>Sordariales</taxon>
        <taxon>Sordariaceae</taxon>
        <taxon>Sordaria</taxon>
    </lineage>
</organism>
<proteinExistence type="predicted"/>
<accession>A0AAE0P2S9</accession>